<dbReference type="GO" id="GO:0005615">
    <property type="term" value="C:extracellular space"/>
    <property type="evidence" value="ECO:0007669"/>
    <property type="project" value="TreeGrafter"/>
</dbReference>
<dbReference type="GO" id="GO:0031012">
    <property type="term" value="C:extracellular matrix"/>
    <property type="evidence" value="ECO:0007669"/>
    <property type="project" value="TreeGrafter"/>
</dbReference>
<dbReference type="Proteomes" id="UP000069272">
    <property type="component" value="Chromosome 3L"/>
</dbReference>
<proteinExistence type="predicted"/>
<evidence type="ECO:0000313" key="3">
    <source>
        <dbReference type="Proteomes" id="UP000069272"/>
    </source>
</evidence>
<dbReference type="VEuPathDB" id="VectorBase:AALB20_035677"/>
<dbReference type="InterPro" id="IPR000618">
    <property type="entry name" value="Insect_cuticle"/>
</dbReference>
<dbReference type="VEuPathDB" id="VectorBase:AALB20_033113"/>
<reference evidence="2" key="2">
    <citation type="submission" date="2022-08" db="UniProtKB">
        <authorList>
            <consortium name="EnsemblMetazoa"/>
        </authorList>
    </citation>
    <scope>IDENTIFICATION</scope>
    <source>
        <strain evidence="2">STECLA/ALBI9_A</strain>
    </source>
</reference>
<dbReference type="PANTHER" id="PTHR12236">
    <property type="entry name" value="STRUCTURAL CONTITUENT OF CUTICLE"/>
    <property type="match status" value="1"/>
</dbReference>
<name>A0A182FFN1_ANOAL</name>
<reference evidence="2 3" key="1">
    <citation type="journal article" date="2017" name="G3 (Bethesda)">
        <title>The Physical Genome Mapping of Anopheles albimanus Corrected Scaffold Misassemblies and Identified Interarm Rearrangements in Genus Anopheles.</title>
        <authorList>
            <person name="Artemov G.N."/>
            <person name="Peery A.N."/>
            <person name="Jiang X."/>
            <person name="Tu Z."/>
            <person name="Stegniy V.N."/>
            <person name="Sharakhova M.V."/>
            <person name="Sharakhov I.V."/>
        </authorList>
    </citation>
    <scope>NUCLEOTIDE SEQUENCE [LARGE SCALE GENOMIC DNA]</scope>
    <source>
        <strain evidence="2 3">ALBI9_A</strain>
    </source>
</reference>
<sequence length="594" mass="67138">MLRFVSAIAILAATAVQSAPVEPAHYAFVTKHVPEHRQHVIEQVQHQYVVPVEVPKLAAHYPVELLEDQHYYQHQEPQIVLANDKYIGEPHEHHHHAAPASSYSESNDYSSLYGGKQVSHLYDNYQYGQYDAGYAKKYDEYNAYPKYSFEYGVDDPHTGDHKKQWEFRDGDVVKGGYMLKEADGTTRVVEYTSDDHNGFNAVVKKFGHAHHPEPKQHNAYGYIGNYAGAYATGDHYSKGATSYAKLLALIACLVVVATAQYHVPEHEHKEHYAHPKYKFEYGVKDPHTGDHKSQWEVRDGDVVKGAYTLEEADGTHRVVEYKSDSHNGFEANVKKVGHAHHPQAHPVHPVHPIHVPVHVPEHHGHGSANMFKIIALVACLVVVASAQYYGGEHGGVSGYGHHHEEPKDYYAYPKYKFEYGVKDPHTGDHKSQWEVRDGDVVKGQYSLHEADGTERVVEYKSDKHSGFEAVVKKVGHAHHPQRKEKPKSFLTQKMMKIAFTVVALLAVAAQAYEHEDYHSHPSYKFEYGVKDPHTGDHKSQWEHRDGDVVKGSYTLEEADGTHRVVEYSSDKHNGFQAHVKRVGHAHHPEVILGV</sequence>
<dbReference type="VEuPathDB" id="VectorBase:AALB005323"/>
<dbReference type="VEuPathDB" id="VectorBase:AALB20_028676"/>
<dbReference type="Pfam" id="PF00379">
    <property type="entry name" value="Chitin_bind_4"/>
    <property type="match status" value="4"/>
</dbReference>
<dbReference type="InterPro" id="IPR051217">
    <property type="entry name" value="Insect_Cuticle_Struc_Prot"/>
</dbReference>
<evidence type="ECO:0000313" key="2">
    <source>
        <dbReference type="EnsemblMetazoa" id="AALB005323-PA"/>
    </source>
</evidence>
<keyword evidence="3" id="KW-1185">Reference proteome</keyword>
<dbReference type="GO" id="GO:0042302">
    <property type="term" value="F:structural constituent of cuticle"/>
    <property type="evidence" value="ECO:0007669"/>
    <property type="project" value="UniProtKB-UniRule"/>
</dbReference>
<dbReference type="EnsemblMetazoa" id="AALB005323-RA">
    <property type="protein sequence ID" value="AALB005323-PA"/>
    <property type="gene ID" value="AALB005323"/>
</dbReference>
<dbReference type="PROSITE" id="PS51155">
    <property type="entry name" value="CHIT_BIND_RR_2"/>
    <property type="match status" value="4"/>
</dbReference>
<accession>A0A182FFN1</accession>
<organism evidence="2 3">
    <name type="scientific">Anopheles albimanus</name>
    <name type="common">New world malaria mosquito</name>
    <dbReference type="NCBI Taxonomy" id="7167"/>
    <lineage>
        <taxon>Eukaryota</taxon>
        <taxon>Metazoa</taxon>
        <taxon>Ecdysozoa</taxon>
        <taxon>Arthropoda</taxon>
        <taxon>Hexapoda</taxon>
        <taxon>Insecta</taxon>
        <taxon>Pterygota</taxon>
        <taxon>Neoptera</taxon>
        <taxon>Endopterygota</taxon>
        <taxon>Diptera</taxon>
        <taxon>Nematocera</taxon>
        <taxon>Culicoidea</taxon>
        <taxon>Culicidae</taxon>
        <taxon>Anophelinae</taxon>
        <taxon>Anopheles</taxon>
    </lineage>
</organism>
<dbReference type="AlphaFoldDB" id="A0A182FFN1"/>
<protein>
    <submittedName>
        <fullName evidence="2">Uncharacterized protein</fullName>
    </submittedName>
</protein>
<dbReference type="STRING" id="7167.A0A182FFN1"/>
<keyword evidence="1" id="KW-0193">Cuticle</keyword>
<evidence type="ECO:0000256" key="1">
    <source>
        <dbReference type="ARBA" id="ARBA00022460"/>
    </source>
</evidence>
<dbReference type="PANTHER" id="PTHR12236:SF76">
    <property type="entry name" value="ADULT-SPECIFIC CUTICULAR PROTEIN ACP-20-LIKE PROTEIN"/>
    <property type="match status" value="1"/>
</dbReference>